<organism evidence="1 2">
    <name type="scientific">Trichosporon asahii var. asahii (strain CBS 8904)</name>
    <name type="common">Yeast</name>
    <dbReference type="NCBI Taxonomy" id="1220162"/>
    <lineage>
        <taxon>Eukaryota</taxon>
        <taxon>Fungi</taxon>
        <taxon>Dikarya</taxon>
        <taxon>Basidiomycota</taxon>
        <taxon>Agaricomycotina</taxon>
        <taxon>Tremellomycetes</taxon>
        <taxon>Trichosporonales</taxon>
        <taxon>Trichosporonaceae</taxon>
        <taxon>Trichosporon</taxon>
    </lineage>
</organism>
<dbReference type="EMBL" id="AMBO01000368">
    <property type="protein sequence ID" value="EKC99591.1"/>
    <property type="molecule type" value="Genomic_DNA"/>
</dbReference>
<dbReference type="InParanoid" id="K1VK81"/>
<proteinExistence type="predicted"/>
<dbReference type="HOGENOM" id="CLU_1961135_0_0_1"/>
<comment type="caution">
    <text evidence="1">The sequence shown here is derived from an EMBL/GenBank/DDBJ whole genome shotgun (WGS) entry which is preliminary data.</text>
</comment>
<reference evidence="1 2" key="1">
    <citation type="journal article" date="2012" name="Eukaryot. Cell">
        <title>Genome sequence of the Trichosporon asahii environmental strain CBS 8904.</title>
        <authorList>
            <person name="Yang R.Y."/>
            <person name="Li H.T."/>
            <person name="Zhu H."/>
            <person name="Zhou G.P."/>
            <person name="Wang M."/>
            <person name="Wang L."/>
        </authorList>
    </citation>
    <scope>NUCLEOTIDE SEQUENCE [LARGE SCALE GENOMIC DNA]</scope>
    <source>
        <strain evidence="1 2">CBS 8904</strain>
    </source>
</reference>
<sequence>MRATNTYLYRRNSRLVSLETLLSFLEIRKAIILEYLHQAAADCEAHLRQLQEDAHYTGCIPAVMQGVAGTIVVCGEALTSFGTPHGAERRVARACIDHIRDIESMLEELEDLRLELWAYVIDIYAQWL</sequence>
<evidence type="ECO:0000313" key="1">
    <source>
        <dbReference type="EMBL" id="EKC99591.1"/>
    </source>
</evidence>
<gene>
    <name evidence="1" type="ORF">A1Q2_06127</name>
</gene>
<dbReference type="Proteomes" id="UP000006757">
    <property type="component" value="Unassembled WGS sequence"/>
</dbReference>
<name>K1VK81_TRIAC</name>
<keyword evidence="2" id="KW-1185">Reference proteome</keyword>
<dbReference type="AlphaFoldDB" id="K1VK81"/>
<accession>K1VK81</accession>
<protein>
    <submittedName>
        <fullName evidence="1">Uncharacterized protein</fullName>
    </submittedName>
</protein>
<evidence type="ECO:0000313" key="2">
    <source>
        <dbReference type="Proteomes" id="UP000006757"/>
    </source>
</evidence>